<dbReference type="SUPFAM" id="SSF48350">
    <property type="entry name" value="GTPase activation domain, GAP"/>
    <property type="match status" value="1"/>
</dbReference>
<evidence type="ECO:0000313" key="12">
    <source>
        <dbReference type="Ensembl" id="ENSPPYP00000019037.3"/>
    </source>
</evidence>
<dbReference type="GO" id="GO:0005096">
    <property type="term" value="F:GTPase activator activity"/>
    <property type="evidence" value="ECO:0007669"/>
    <property type="project" value="UniProtKB-KW"/>
</dbReference>
<keyword evidence="13" id="KW-1185">Reference proteome</keyword>
<reference evidence="12" key="3">
    <citation type="submission" date="2025-05" db="UniProtKB">
        <authorList>
            <consortium name="Ensembl"/>
        </authorList>
    </citation>
    <scope>IDENTIFICATION</scope>
</reference>
<dbReference type="PANTHER" id="PTHR14963">
    <property type="entry name" value="RHO GTPASE ACTIVATING PROTEIN 18,19-RELATED"/>
    <property type="match status" value="1"/>
</dbReference>
<dbReference type="Pfam" id="PF00620">
    <property type="entry name" value="RhoGAP"/>
    <property type="match status" value="1"/>
</dbReference>
<dbReference type="InterPro" id="IPR000198">
    <property type="entry name" value="RhoGAP_dom"/>
</dbReference>
<name>H2PKB1_PONAB</name>
<accession>A0A2J8X916</accession>
<keyword evidence="4" id="KW-0597">Phosphoprotein</keyword>
<proteinExistence type="predicted"/>
<dbReference type="PANTHER" id="PTHR14963:SF6">
    <property type="entry name" value="RHO GTPASE-ACTIVATING PROTEIN 18"/>
    <property type="match status" value="1"/>
</dbReference>
<evidence type="ECO:0000256" key="7">
    <source>
        <dbReference type="ARBA" id="ARBA00070234"/>
    </source>
</evidence>
<comment type="subunit">
    <text evidence="6">Interacts with MPHOSPH6.</text>
</comment>
<feature type="compositionally biased region" description="Basic and acidic residues" evidence="9">
    <location>
        <begin position="197"/>
        <end position="219"/>
    </location>
</feature>
<evidence type="ECO:0000256" key="9">
    <source>
        <dbReference type="SAM" id="MobiDB-lite"/>
    </source>
</evidence>
<dbReference type="CDD" id="cd04391">
    <property type="entry name" value="RhoGAP_ARHGAP18"/>
    <property type="match status" value="1"/>
</dbReference>
<gene>
    <name evidence="12" type="primary">ARHGAP18</name>
    <name evidence="11" type="ORF">CR201_G0003592</name>
</gene>
<feature type="region of interest" description="Disordered" evidence="9">
    <location>
        <begin position="243"/>
        <end position="277"/>
    </location>
</feature>
<dbReference type="Ensembl" id="ENSPPYT00000019788.3">
    <property type="protein sequence ID" value="ENSPPYP00000019037.3"/>
    <property type="gene ID" value="ENSPPYG00000017000.3"/>
</dbReference>
<dbReference type="GO" id="GO:0005886">
    <property type="term" value="C:plasma membrane"/>
    <property type="evidence" value="ECO:0007669"/>
    <property type="project" value="Ensembl"/>
</dbReference>
<dbReference type="GO" id="GO:0030833">
    <property type="term" value="P:regulation of actin filament polymerization"/>
    <property type="evidence" value="ECO:0007669"/>
    <property type="project" value="Ensembl"/>
</dbReference>
<dbReference type="GO" id="GO:0051056">
    <property type="term" value="P:regulation of small GTPase mediated signal transduction"/>
    <property type="evidence" value="ECO:0007669"/>
    <property type="project" value="Ensembl"/>
</dbReference>
<evidence type="ECO:0000256" key="3">
    <source>
        <dbReference type="ARBA" id="ARBA00022490"/>
    </source>
</evidence>
<feature type="compositionally biased region" description="Basic and acidic residues" evidence="9">
    <location>
        <begin position="27"/>
        <end position="37"/>
    </location>
</feature>
<evidence type="ECO:0000256" key="5">
    <source>
        <dbReference type="ARBA" id="ARBA00054723"/>
    </source>
</evidence>
<dbReference type="Proteomes" id="UP000001595">
    <property type="component" value="Chromosome 6"/>
</dbReference>
<accession>H2PKB1</accession>
<comment type="function">
    <text evidence="5">Rho GTPase activating protein that suppresses F-actin polymerization by inhibiting Rho. Rho GTPase activating proteins act by converting Rho-type GTPases to an inactive GDP-bound state. Plays a key role in tissue tension and 3D tissue shape by regulating cortical actomyosin network formation. Acts downstream of YAP1 and inhibits actin polymerization, which in turn reduces nuclear localization of YAP1. Regulates cell shape, spreading, and migration.</text>
</comment>
<organism evidence="12 13">
    <name type="scientific">Pongo abelii</name>
    <name type="common">Sumatran orangutan</name>
    <name type="synonym">Pongo pygmaeus abelii</name>
    <dbReference type="NCBI Taxonomy" id="9601"/>
    <lineage>
        <taxon>Eukaryota</taxon>
        <taxon>Metazoa</taxon>
        <taxon>Chordata</taxon>
        <taxon>Craniata</taxon>
        <taxon>Vertebrata</taxon>
        <taxon>Euteleostomi</taxon>
        <taxon>Mammalia</taxon>
        <taxon>Eutheria</taxon>
        <taxon>Euarchontoglires</taxon>
        <taxon>Primates</taxon>
        <taxon>Haplorrhini</taxon>
        <taxon>Catarrhini</taxon>
        <taxon>Hominidae</taxon>
        <taxon>Pongo</taxon>
    </lineage>
</organism>
<dbReference type="PROSITE" id="PS50238">
    <property type="entry name" value="RHOGAP"/>
    <property type="match status" value="1"/>
</dbReference>
<keyword evidence="3" id="KW-0963">Cytoplasm</keyword>
<dbReference type="OMA" id="QHNMESQ"/>
<dbReference type="GO" id="GO:0005829">
    <property type="term" value="C:cytosol"/>
    <property type="evidence" value="ECO:0007669"/>
    <property type="project" value="Ensembl"/>
</dbReference>
<dbReference type="Pfam" id="PF25442">
    <property type="entry name" value="Ubiquitin_RHG40_C"/>
    <property type="match status" value="1"/>
</dbReference>
<reference evidence="11" key="2">
    <citation type="submission" date="2017-12" db="EMBL/GenBank/DDBJ databases">
        <title>High-resolution comparative analysis of great ape genomes.</title>
        <authorList>
            <person name="Pollen A."/>
            <person name="Hastie A."/>
            <person name="Hormozdiari F."/>
            <person name="Dougherty M."/>
            <person name="Liu R."/>
            <person name="Chaisson M."/>
            <person name="Hoppe E."/>
            <person name="Hill C."/>
            <person name="Pang A."/>
            <person name="Hillier L."/>
            <person name="Baker C."/>
            <person name="Armstrong J."/>
            <person name="Shendure J."/>
            <person name="Paten B."/>
            <person name="Wilson R."/>
            <person name="Chao H."/>
            <person name="Schneider V."/>
            <person name="Ventura M."/>
            <person name="Kronenberg Z."/>
            <person name="Murali S."/>
            <person name="Gordon D."/>
            <person name="Cantsilieris S."/>
            <person name="Munson K."/>
            <person name="Nelson B."/>
            <person name="Raja A."/>
            <person name="Underwood J."/>
            <person name="Diekhans M."/>
            <person name="Fiddes I."/>
            <person name="Haussler D."/>
            <person name="Eichler E."/>
        </authorList>
    </citation>
    <scope>NUCLEOTIDE SEQUENCE [LARGE SCALE GENOMIC DNA]</scope>
    <source>
        <strain evidence="11">Susie</strain>
    </source>
</reference>
<dbReference type="GO" id="GO:0016607">
    <property type="term" value="C:nuclear speck"/>
    <property type="evidence" value="ECO:0007669"/>
    <property type="project" value="Ensembl"/>
</dbReference>
<dbReference type="GO" id="GO:0001726">
    <property type="term" value="C:ruffle"/>
    <property type="evidence" value="ECO:0007669"/>
    <property type="project" value="Ensembl"/>
</dbReference>
<dbReference type="Gene3D" id="1.10.555.10">
    <property type="entry name" value="Rho GTPase activation protein"/>
    <property type="match status" value="1"/>
</dbReference>
<dbReference type="GO" id="GO:0008360">
    <property type="term" value="P:regulation of cell shape"/>
    <property type="evidence" value="ECO:0007669"/>
    <property type="project" value="Ensembl"/>
</dbReference>
<feature type="compositionally biased region" description="Polar residues" evidence="9">
    <location>
        <begin position="186"/>
        <end position="196"/>
    </location>
</feature>
<dbReference type="STRING" id="9601.ENSPPYP00000019036"/>
<feature type="domain" description="Rho-GAP" evidence="10">
    <location>
        <begin position="324"/>
        <end position="523"/>
    </location>
</feature>
<dbReference type="GeneTree" id="ENSGT00940000157142"/>
<evidence type="ECO:0000256" key="2">
    <source>
        <dbReference type="ARBA" id="ARBA00022468"/>
    </source>
</evidence>
<evidence type="ECO:0000256" key="4">
    <source>
        <dbReference type="ARBA" id="ARBA00022553"/>
    </source>
</evidence>
<dbReference type="HOGENOM" id="CLU_023268_2_1_1"/>
<feature type="region of interest" description="Disordered" evidence="9">
    <location>
        <begin position="170"/>
        <end position="227"/>
    </location>
</feature>
<evidence type="ECO:0000259" key="10">
    <source>
        <dbReference type="PROSITE" id="PS50238"/>
    </source>
</evidence>
<dbReference type="AlphaFoldDB" id="H2PKB1"/>
<evidence type="ECO:0000313" key="11">
    <source>
        <dbReference type="EMBL" id="PNJ78489.1"/>
    </source>
</evidence>
<comment type="subcellular location">
    <subcellularLocation>
        <location evidence="1">Cytoplasm</location>
    </subcellularLocation>
</comment>
<dbReference type="GO" id="GO:2000145">
    <property type="term" value="P:regulation of cell motility"/>
    <property type="evidence" value="ECO:0007669"/>
    <property type="project" value="Ensembl"/>
</dbReference>
<dbReference type="InterPro" id="IPR057323">
    <property type="entry name" value="RHG40/28/18_ubiquitin"/>
</dbReference>
<feature type="compositionally biased region" description="Basic and acidic residues" evidence="9">
    <location>
        <begin position="245"/>
        <end position="258"/>
    </location>
</feature>
<reference evidence="12 13" key="1">
    <citation type="submission" date="2008-02" db="EMBL/GenBank/DDBJ databases">
        <title>A 6x draft sequence assembly of the Pongo pygmaeus abelii genome.</title>
        <authorList>
            <person name="Wilson R.K."/>
            <person name="Mardis E."/>
        </authorList>
    </citation>
    <scope>NUCLEOTIDE SEQUENCE [LARGE SCALE GENOMIC DNA]</scope>
</reference>
<dbReference type="GO" id="GO:0007264">
    <property type="term" value="P:small GTPase-mediated signal transduction"/>
    <property type="evidence" value="ECO:0007669"/>
    <property type="project" value="Ensembl"/>
</dbReference>
<feature type="compositionally biased region" description="Polar residues" evidence="9">
    <location>
        <begin position="38"/>
        <end position="54"/>
    </location>
</feature>
<evidence type="ECO:0000313" key="13">
    <source>
        <dbReference type="Proteomes" id="UP000001595"/>
    </source>
</evidence>
<feature type="region of interest" description="Disordered" evidence="9">
    <location>
        <begin position="15"/>
        <end position="68"/>
    </location>
</feature>
<evidence type="ECO:0000256" key="8">
    <source>
        <dbReference type="ARBA" id="ARBA00083390"/>
    </source>
</evidence>
<dbReference type="GO" id="GO:0005881">
    <property type="term" value="C:cytoplasmic microtubule"/>
    <property type="evidence" value="ECO:0007669"/>
    <property type="project" value="Ensembl"/>
</dbReference>
<dbReference type="SMART" id="SM00324">
    <property type="entry name" value="RhoGAP"/>
    <property type="match status" value="1"/>
</dbReference>
<protein>
    <recommendedName>
        <fullName evidence="7">Rho GTPase-activating protein 18</fullName>
    </recommendedName>
    <alternativeName>
        <fullName evidence="8">Rho-type GTPase-activating protein 18</fullName>
    </alternativeName>
</protein>
<keyword evidence="2" id="KW-0343">GTPase activation</keyword>
<dbReference type="InterPro" id="IPR008936">
    <property type="entry name" value="Rho_GTPase_activation_prot"/>
</dbReference>
<evidence type="ECO:0000256" key="1">
    <source>
        <dbReference type="ARBA" id="ARBA00004496"/>
    </source>
</evidence>
<sequence length="663" mass="74941">MSWLSSSQGVVLTAYHPSGKDQAVGDSHAKGGEEATSSRRYGQYTMNQESTTTKVMEKPPFDRSISQDSLDELSMEDYWIELENIKKSSENRQEDQEVVVVKEPDEGELEEQWLKEAGLSNLFGESAGDPQESMVFLSTLTRTQAAAVQKRVETVSQTLRKKNKQYQIPDVRDIFAQQRESKETGSDGTESQSLRTNENKYQGRDDEASNLVGEEKLIPPEETPAPETDINLEVSFAEQALNQKESSKEKIQKSKGDDATLPSFRLPKDKTGTTRIGDLAPQDMKKVCHLALIELTALYDVLGIELKQQKAVKIKTKDSGLFCIPLTVLLEQDQRKVPGTRIPLIFQKLISRIEEGGLETEGLLRIPGAAIRIKNLCQELEAKFYEGTFNWESVKQHDAASLLKLFIRELPQPLLSVEYLKAFQAVQNLPTKKQQLQALNLLVILLPDANRDTLKALLEFLQKVIDNKEKNKMTVMNVAMVMAPNLFMCHALGLKSSEQREFVMAAGTANTMHLLIKYQKLLWTIPKFIVNQVRKQNTENHKKDKRAMKKLLKKMAYDREKYEKQDKSTNDADVPQGVIRVQAPHLSKVSMAIQLTEELKASDVLARFLSQESGIAQTLKKGEVFLYEIGGNIGERCLDDDTYMKDLYQLNPNAEWVIKSKPL</sequence>
<dbReference type="EMBL" id="NDHI03003369">
    <property type="protein sequence ID" value="PNJ78489.1"/>
    <property type="molecule type" value="Genomic_DNA"/>
</dbReference>
<dbReference type="FunFam" id="1.10.555.10:FF:000028">
    <property type="entry name" value="rho GTPase-activating protein 18 isoform X1"/>
    <property type="match status" value="1"/>
</dbReference>
<evidence type="ECO:0000256" key="6">
    <source>
        <dbReference type="ARBA" id="ARBA00066183"/>
    </source>
</evidence>